<dbReference type="EMBL" id="CP003130">
    <property type="protein sequence ID" value="AEU35718.1"/>
    <property type="molecule type" value="Genomic_DNA"/>
</dbReference>
<name>G8P002_GRAMM</name>
<proteinExistence type="predicted"/>
<sequence length="58" mass="6648">MGSRRNSQHPCFPMSFEFRDARYEKTRISKLVAQSSKHEIPELRLAIHLPESYGLGSG</sequence>
<organism evidence="1 2">
    <name type="scientific">Granulicella mallensis (strain ATCC BAA-1857 / DSM 23137 / MP5ACTX8)</name>
    <dbReference type="NCBI Taxonomy" id="682795"/>
    <lineage>
        <taxon>Bacteria</taxon>
        <taxon>Pseudomonadati</taxon>
        <taxon>Acidobacteriota</taxon>
        <taxon>Terriglobia</taxon>
        <taxon>Terriglobales</taxon>
        <taxon>Acidobacteriaceae</taxon>
        <taxon>Granulicella</taxon>
    </lineage>
</organism>
<dbReference type="KEGG" id="gma:AciX8_1375"/>
<gene>
    <name evidence="1" type="ordered locus">AciX8_1375</name>
</gene>
<dbReference type="Proteomes" id="UP000007113">
    <property type="component" value="Chromosome"/>
</dbReference>
<keyword evidence="2" id="KW-1185">Reference proteome</keyword>
<accession>G8P002</accession>
<reference evidence="1 2" key="1">
    <citation type="submission" date="2011-11" db="EMBL/GenBank/DDBJ databases">
        <title>Complete sequence of Granulicella mallensis MP5ACTX8.</title>
        <authorList>
            <consortium name="US DOE Joint Genome Institute"/>
            <person name="Lucas S."/>
            <person name="Copeland A."/>
            <person name="Lapidus A."/>
            <person name="Cheng J.-F."/>
            <person name="Goodwin L."/>
            <person name="Pitluck S."/>
            <person name="Peters L."/>
            <person name="Lu M."/>
            <person name="Detter J.C."/>
            <person name="Han C."/>
            <person name="Tapia R."/>
            <person name="Land M."/>
            <person name="Hauser L."/>
            <person name="Kyrpides N."/>
            <person name="Ivanova N."/>
            <person name="Mikhailova N."/>
            <person name="Pagani I."/>
            <person name="Rawat S."/>
            <person name="Mannisto M."/>
            <person name="Haggblom M."/>
            <person name="Woyke T."/>
        </authorList>
    </citation>
    <scope>NUCLEOTIDE SEQUENCE [LARGE SCALE GENOMIC DNA]</scope>
    <source>
        <strain evidence="2">ATCC BAA-1857 / DSM 23137 / MP5ACTX8</strain>
    </source>
</reference>
<dbReference type="HOGENOM" id="CLU_2973098_0_0_0"/>
<evidence type="ECO:0000313" key="2">
    <source>
        <dbReference type="Proteomes" id="UP000007113"/>
    </source>
</evidence>
<dbReference type="AlphaFoldDB" id="G8P002"/>
<protein>
    <submittedName>
        <fullName evidence="1">Uncharacterized protein</fullName>
    </submittedName>
</protein>
<evidence type="ECO:0000313" key="1">
    <source>
        <dbReference type="EMBL" id="AEU35718.1"/>
    </source>
</evidence>